<dbReference type="EMBL" id="JASBWS010000021">
    <property type="protein sequence ID" value="KAJ9110964.1"/>
    <property type="molecule type" value="Genomic_DNA"/>
</dbReference>
<organism evidence="1 2">
    <name type="scientific">Naganishia adeliensis</name>
    <dbReference type="NCBI Taxonomy" id="92952"/>
    <lineage>
        <taxon>Eukaryota</taxon>
        <taxon>Fungi</taxon>
        <taxon>Dikarya</taxon>
        <taxon>Basidiomycota</taxon>
        <taxon>Agaricomycotina</taxon>
        <taxon>Tremellomycetes</taxon>
        <taxon>Filobasidiales</taxon>
        <taxon>Filobasidiaceae</taxon>
        <taxon>Naganishia</taxon>
    </lineage>
</organism>
<evidence type="ECO:0000313" key="2">
    <source>
        <dbReference type="Proteomes" id="UP001230649"/>
    </source>
</evidence>
<keyword evidence="2" id="KW-1185">Reference proteome</keyword>
<protein>
    <submittedName>
        <fullName evidence="1">Ribosome biogenesis protein erb1</fullName>
    </submittedName>
</protein>
<evidence type="ECO:0000313" key="1">
    <source>
        <dbReference type="EMBL" id="KAJ9110964.1"/>
    </source>
</evidence>
<reference evidence="1" key="1">
    <citation type="submission" date="2023-04" db="EMBL/GenBank/DDBJ databases">
        <title>Draft Genome sequencing of Naganishia species isolated from polar environments using Oxford Nanopore Technology.</title>
        <authorList>
            <person name="Leo P."/>
            <person name="Venkateswaran K."/>
        </authorList>
    </citation>
    <scope>NUCLEOTIDE SEQUENCE</scope>
    <source>
        <strain evidence="1">MNA-CCFEE 5262</strain>
    </source>
</reference>
<sequence>MPPKKTNQRPQRVVQSAKPAAARKPAAKRSREEDREESTYAGETLLNGKLAPEEDDEDDEDFEIDTGSSNGDLEDFLDREALDSPADDEEDEGDDDEGYNTSDIEAMEDASDDEGDLDDTSSVASSSVAPSTVPDSNLTLDQLIARHTYKPDENMDIHVSAATGGRPLVGDEKSGKFSSAKEGTGRLVPSKFVKGGMTREYEDIEAGYGSESSTEENTNTIGNVPIEWYDDLPHIGYDVNGRKIMRPAKGDELDKFLATVEDPDSWQVALHITRLPELTFSDKLLQQQVQLSDRELDIIRRLQNAENPDADYDPYQSTIEWFTGKGNEMTMPLSAAPEPKRRFVPSKWEHKKVMKIVRAIREGRIVPNKPAVEKPKVYGIWSNDDVENPPHAMYMPAPQIPPPKTVESYNPPEEYLFDEEERREWEQQEKEDRKVDFMPQKHDALRRVPGYEHFVQERFERCLDLYLAPRTRKVKLNIDPESLVPKLPSPKELRPFPTNCAVQYRHPANSRVRCVSVDARGEWVASGSEDGIVRVWDLGNGREVWRWNLKGGPVQAVEWSPNKEECILSAAVAGRIYLLAPLALISPHVAQATLTHLNTAFSSSSASTSNTAGKPQVPDAKWVRPSEDERDRGMMVIVEVQGTPKQLTWHRKGDYFASVAVDASNKSVLIHQLSKHQTQSPFKRTKGAVQRVAFHPHKPHFFVATQRYVRLYDLVGQQLIKTLMTGLKWISSLDVHPLGDNLIVGSYDKKLCWFDLDLSTKPYKTLRYHTKALRAVAYHRAYPLFASASDDGSIQIFHGTVYSDLMQNPLIVPLKVLRGHQITDGLGVLDLRWHPTKPWLISSGADGEVRLWSS</sequence>
<name>A0ACC2WGQ0_9TREE</name>
<gene>
    <name evidence="1" type="primary">ERB1</name>
    <name evidence="1" type="ORF">QFC20_002730</name>
</gene>
<proteinExistence type="predicted"/>
<comment type="caution">
    <text evidence="1">The sequence shown here is derived from an EMBL/GenBank/DDBJ whole genome shotgun (WGS) entry which is preliminary data.</text>
</comment>
<dbReference type="Proteomes" id="UP001230649">
    <property type="component" value="Unassembled WGS sequence"/>
</dbReference>
<accession>A0ACC2WGQ0</accession>